<dbReference type="GO" id="GO:0006508">
    <property type="term" value="P:proteolysis"/>
    <property type="evidence" value="ECO:0007669"/>
    <property type="project" value="UniProtKB-KW"/>
</dbReference>
<dbReference type="GO" id="GO:0008233">
    <property type="term" value="F:peptidase activity"/>
    <property type="evidence" value="ECO:0007669"/>
    <property type="project" value="UniProtKB-KW"/>
</dbReference>
<dbReference type="GO" id="GO:0046872">
    <property type="term" value="F:metal ion binding"/>
    <property type="evidence" value="ECO:0007669"/>
    <property type="project" value="InterPro"/>
</dbReference>
<reference evidence="4" key="1">
    <citation type="journal article" date="2022" name="Int. J. Syst. Evol. Microbiol.">
        <title>Pseudomonas aegrilactucae sp. nov. and Pseudomonas morbosilactucae sp. nov., pathogens causing bacterial rot of lettuce in Japan.</title>
        <authorList>
            <person name="Sawada H."/>
            <person name="Fujikawa T."/>
            <person name="Satou M."/>
        </authorList>
    </citation>
    <scope>NUCLEOTIDE SEQUENCE</scope>
    <source>
        <strain evidence="4">0166_1</strain>
    </source>
</reference>
<evidence type="ECO:0000259" key="2">
    <source>
        <dbReference type="Pfam" id="PF00675"/>
    </source>
</evidence>
<evidence type="ECO:0000313" key="5">
    <source>
        <dbReference type="Proteomes" id="UP001162834"/>
    </source>
</evidence>
<dbReference type="EMBL" id="CP087164">
    <property type="protein sequence ID" value="UGS35103.1"/>
    <property type="molecule type" value="Genomic_DNA"/>
</dbReference>
<comment type="similarity">
    <text evidence="1">Belongs to the peptidase M16 family.</text>
</comment>
<dbReference type="SUPFAM" id="SSF63411">
    <property type="entry name" value="LuxS/MPP-like metallohydrolase"/>
    <property type="match status" value="2"/>
</dbReference>
<dbReference type="KEGG" id="sbae:DSM104329_01487"/>
<keyword evidence="4" id="KW-0378">Hydrolase</keyword>
<feature type="domain" description="Peptidase M16 N-terminal" evidence="2">
    <location>
        <begin position="22"/>
        <end position="163"/>
    </location>
</feature>
<dbReference type="InterPro" id="IPR011765">
    <property type="entry name" value="Pept_M16_N"/>
</dbReference>
<evidence type="ECO:0000313" key="4">
    <source>
        <dbReference type="EMBL" id="UGS35103.1"/>
    </source>
</evidence>
<gene>
    <name evidence="4" type="ORF">DSM104329_01487</name>
</gene>
<dbReference type="Pfam" id="PF05193">
    <property type="entry name" value="Peptidase_M16_C"/>
    <property type="match status" value="1"/>
</dbReference>
<keyword evidence="4" id="KW-0645">Protease</keyword>
<keyword evidence="5" id="KW-1185">Reference proteome</keyword>
<accession>A0A9E6XVB6</accession>
<dbReference type="PANTHER" id="PTHR11851:SF49">
    <property type="entry name" value="MITOCHONDRIAL-PROCESSING PEPTIDASE SUBUNIT ALPHA"/>
    <property type="match status" value="1"/>
</dbReference>
<protein>
    <submittedName>
        <fullName evidence="4">Zinc protease</fullName>
        <ecNumber evidence="4">3.4.24.-</ecNumber>
    </submittedName>
</protein>
<dbReference type="InterPro" id="IPR050361">
    <property type="entry name" value="MPP/UQCRC_Complex"/>
</dbReference>
<evidence type="ECO:0000259" key="3">
    <source>
        <dbReference type="Pfam" id="PF05193"/>
    </source>
</evidence>
<feature type="domain" description="Peptidase M16 C-terminal" evidence="3">
    <location>
        <begin position="169"/>
        <end position="349"/>
    </location>
</feature>
<evidence type="ECO:0000256" key="1">
    <source>
        <dbReference type="ARBA" id="ARBA00007261"/>
    </source>
</evidence>
<dbReference type="RefSeq" id="WP_259314762.1">
    <property type="nucleotide sequence ID" value="NZ_CP087164.1"/>
</dbReference>
<proteinExistence type="inferred from homology"/>
<dbReference type="Proteomes" id="UP001162834">
    <property type="component" value="Chromosome"/>
</dbReference>
<sequence length="423" mass="46577">MAQITQEELPNGLPLYRVGLPGTRSTTILVAFDAGARTERTEENGAAHFLEHLVFKGGELFDDYRKVNETAERMGAMLNAYTSHDLVAFHITCRAERTMEALDLLTDFVGRPRIDAEELDRERGVVIQEINRSFDQPSTVAEYLIDRTAFGEHPLGRPVLGPEDHLRTFTRDAIVGFRERRWSGRRGGAFIVGNVEHVPVGPHDSGSGAVGELLGRFPDLPAPEGYDPAPTLKTERAVEQRDTNQSHLRMMYAPQVDVGDVRQRAALAIYSTLLGGSMGSRLFDEIREQRGLCYSVWSIDHSFADAPVLQLGAGLDSSKCIEAYTRMREIVAELHDDGPTEDEVARAQAYAAGRRVLAFENTNAVARYAATQRIVFDEDIDPDAAIAALDAVTFDEVREVAAAIDPQRLAVACVGPHEAGEFA</sequence>
<name>A0A9E6XVB6_9ACTN</name>
<dbReference type="Pfam" id="PF00675">
    <property type="entry name" value="Peptidase_M16"/>
    <property type="match status" value="1"/>
</dbReference>
<dbReference type="Gene3D" id="3.30.830.10">
    <property type="entry name" value="Metalloenzyme, LuxS/M16 peptidase-like"/>
    <property type="match status" value="2"/>
</dbReference>
<dbReference type="InterPro" id="IPR011249">
    <property type="entry name" value="Metalloenz_LuxS/M16"/>
</dbReference>
<dbReference type="EC" id="3.4.24.-" evidence="4"/>
<dbReference type="InterPro" id="IPR007863">
    <property type="entry name" value="Peptidase_M16_C"/>
</dbReference>
<dbReference type="AlphaFoldDB" id="A0A9E6XVB6"/>
<organism evidence="4 5">
    <name type="scientific">Capillimicrobium parvum</name>
    <dbReference type="NCBI Taxonomy" id="2884022"/>
    <lineage>
        <taxon>Bacteria</taxon>
        <taxon>Bacillati</taxon>
        <taxon>Actinomycetota</taxon>
        <taxon>Thermoleophilia</taxon>
        <taxon>Solirubrobacterales</taxon>
        <taxon>Capillimicrobiaceae</taxon>
        <taxon>Capillimicrobium</taxon>
    </lineage>
</organism>
<dbReference type="PANTHER" id="PTHR11851">
    <property type="entry name" value="METALLOPROTEASE"/>
    <property type="match status" value="1"/>
</dbReference>